<evidence type="ECO:0000313" key="2">
    <source>
        <dbReference type="Proteomes" id="UP000801492"/>
    </source>
</evidence>
<sequence length="117" mass="13463">MYASYRNYRVGIDEIYTRPKGCRTTSTKRRFGAFFDGIKASVKNFSPMDQHVAKTKIFNIVSAIEGKYVFQGNAPIPPIPPIPQYQTWFSLQPRQHNYQTTSIPLLFPIPRVPLLLI</sequence>
<name>A0A8K0DBQ7_IGNLU</name>
<keyword evidence="2" id="KW-1185">Reference proteome</keyword>
<reference evidence="1" key="1">
    <citation type="submission" date="2019-08" db="EMBL/GenBank/DDBJ databases">
        <title>The genome of the North American firefly Photinus pyralis.</title>
        <authorList>
            <consortium name="Photinus pyralis genome working group"/>
            <person name="Fallon T.R."/>
            <person name="Sander Lower S.E."/>
            <person name="Weng J.-K."/>
        </authorList>
    </citation>
    <scope>NUCLEOTIDE SEQUENCE</scope>
    <source>
        <strain evidence="1">TRF0915ILg1</strain>
        <tissue evidence="1">Whole body</tissue>
    </source>
</reference>
<dbReference type="Proteomes" id="UP000801492">
    <property type="component" value="Unassembled WGS sequence"/>
</dbReference>
<proteinExistence type="predicted"/>
<gene>
    <name evidence="1" type="ORF">ILUMI_06119</name>
</gene>
<protein>
    <submittedName>
        <fullName evidence="1">Uncharacterized protein</fullName>
    </submittedName>
</protein>
<dbReference type="EMBL" id="VTPC01002426">
    <property type="protein sequence ID" value="KAF2900067.1"/>
    <property type="molecule type" value="Genomic_DNA"/>
</dbReference>
<dbReference type="AlphaFoldDB" id="A0A8K0DBQ7"/>
<comment type="caution">
    <text evidence="1">The sequence shown here is derived from an EMBL/GenBank/DDBJ whole genome shotgun (WGS) entry which is preliminary data.</text>
</comment>
<organism evidence="1 2">
    <name type="scientific">Ignelater luminosus</name>
    <name type="common">Cucubano</name>
    <name type="synonym">Pyrophorus luminosus</name>
    <dbReference type="NCBI Taxonomy" id="2038154"/>
    <lineage>
        <taxon>Eukaryota</taxon>
        <taxon>Metazoa</taxon>
        <taxon>Ecdysozoa</taxon>
        <taxon>Arthropoda</taxon>
        <taxon>Hexapoda</taxon>
        <taxon>Insecta</taxon>
        <taxon>Pterygota</taxon>
        <taxon>Neoptera</taxon>
        <taxon>Endopterygota</taxon>
        <taxon>Coleoptera</taxon>
        <taxon>Polyphaga</taxon>
        <taxon>Elateriformia</taxon>
        <taxon>Elateroidea</taxon>
        <taxon>Elateridae</taxon>
        <taxon>Agrypninae</taxon>
        <taxon>Pyrophorini</taxon>
        <taxon>Ignelater</taxon>
    </lineage>
</organism>
<dbReference type="OrthoDB" id="6603924at2759"/>
<accession>A0A8K0DBQ7</accession>
<evidence type="ECO:0000313" key="1">
    <source>
        <dbReference type="EMBL" id="KAF2900067.1"/>
    </source>
</evidence>